<keyword evidence="4" id="KW-1185">Reference proteome</keyword>
<dbReference type="RefSeq" id="WP_394842973.1">
    <property type="nucleotide sequence ID" value="NZ_CP089982.1"/>
</dbReference>
<gene>
    <name evidence="3" type="ORF">LZC95_38640</name>
</gene>
<feature type="signal peptide" evidence="2">
    <location>
        <begin position="1"/>
        <end position="40"/>
    </location>
</feature>
<organism evidence="3 4">
    <name type="scientific">Pendulispora brunnea</name>
    <dbReference type="NCBI Taxonomy" id="2905690"/>
    <lineage>
        <taxon>Bacteria</taxon>
        <taxon>Pseudomonadati</taxon>
        <taxon>Myxococcota</taxon>
        <taxon>Myxococcia</taxon>
        <taxon>Myxococcales</taxon>
        <taxon>Sorangiineae</taxon>
        <taxon>Pendulisporaceae</taxon>
        <taxon>Pendulispora</taxon>
    </lineage>
</organism>
<evidence type="ECO:0000256" key="2">
    <source>
        <dbReference type="SAM" id="SignalP"/>
    </source>
</evidence>
<feature type="region of interest" description="Disordered" evidence="1">
    <location>
        <begin position="121"/>
        <end position="149"/>
    </location>
</feature>
<accession>A0ABZ2K558</accession>
<name>A0ABZ2K558_9BACT</name>
<protein>
    <submittedName>
        <fullName evidence="3">Uncharacterized protein</fullName>
    </submittedName>
</protein>
<evidence type="ECO:0000313" key="3">
    <source>
        <dbReference type="EMBL" id="WXA92362.1"/>
    </source>
</evidence>
<keyword evidence="2" id="KW-0732">Signal</keyword>
<dbReference type="EMBL" id="CP089982">
    <property type="protein sequence ID" value="WXA92362.1"/>
    <property type="molecule type" value="Genomic_DNA"/>
</dbReference>
<evidence type="ECO:0000313" key="4">
    <source>
        <dbReference type="Proteomes" id="UP001379533"/>
    </source>
</evidence>
<reference evidence="3 4" key="1">
    <citation type="submission" date="2021-12" db="EMBL/GenBank/DDBJ databases">
        <title>Discovery of the Pendulisporaceae a myxobacterial family with distinct sporulation behavior and unique specialized metabolism.</title>
        <authorList>
            <person name="Garcia R."/>
            <person name="Popoff A."/>
            <person name="Bader C.D."/>
            <person name="Loehr J."/>
            <person name="Walesch S."/>
            <person name="Walt C."/>
            <person name="Boldt J."/>
            <person name="Bunk B."/>
            <person name="Haeckl F.J.F.P.J."/>
            <person name="Gunesch A.P."/>
            <person name="Birkelbach J."/>
            <person name="Nuebel U."/>
            <person name="Pietschmann T."/>
            <person name="Bach T."/>
            <person name="Mueller R."/>
        </authorList>
    </citation>
    <scope>NUCLEOTIDE SEQUENCE [LARGE SCALE GENOMIC DNA]</scope>
    <source>
        <strain evidence="3 4">MSr12523</strain>
    </source>
</reference>
<feature type="region of interest" description="Disordered" evidence="1">
    <location>
        <begin position="330"/>
        <end position="349"/>
    </location>
</feature>
<dbReference type="Proteomes" id="UP001379533">
    <property type="component" value="Chromosome"/>
</dbReference>
<feature type="chain" id="PRO_5047471785" evidence="2">
    <location>
        <begin position="41"/>
        <end position="349"/>
    </location>
</feature>
<sequence>MNTFMNLRSFWSQNFTFSAKWRVVAALALAGTLAGGCSSASDGGESAEGLRQGLTVLQAESGNTVKIAYKKDDRLVYLQTRRGEATPEEYRNDDPTLPAFGTDLKITDRVGDTIYTRVAGTHSDFDTESSDDADESSVPKSDSEQHAQDSEIVTEALQASMGAVEKLGKDFADVGDVMSAAESVFQTPQDDDATDDDGDIEATELSAAKGTLATADVSAAKAQKKKHRIWLWKGKWIGSGTWHSSTRIANYYKGKYHNQKDQCNHGRCPGEKRMSLDCKYLSGWRKSSRKTGHCATGYNPIAPFSHNCNDDSHLQTINIRYNKKHSPDNGSCHDFGTNPDPDGCDPSRW</sequence>
<proteinExistence type="predicted"/>
<feature type="compositionally biased region" description="Acidic residues" evidence="1">
    <location>
        <begin position="126"/>
        <end position="135"/>
    </location>
</feature>
<evidence type="ECO:0000256" key="1">
    <source>
        <dbReference type="SAM" id="MobiDB-lite"/>
    </source>
</evidence>